<gene>
    <name evidence="2" type="ORF">FFLO_05857</name>
</gene>
<evidence type="ECO:0000256" key="1">
    <source>
        <dbReference type="SAM" id="MobiDB-lite"/>
    </source>
</evidence>
<name>A0A8K0JG21_9TREE</name>
<evidence type="ECO:0008006" key="4">
    <source>
        <dbReference type="Google" id="ProtNLM"/>
    </source>
</evidence>
<dbReference type="GO" id="GO:0000981">
    <property type="term" value="F:DNA-binding transcription factor activity, RNA polymerase II-specific"/>
    <property type="evidence" value="ECO:0007669"/>
    <property type="project" value="InterPro"/>
</dbReference>
<sequence length="270" mass="29543">MTTQYIPLQQYLAKMQLSDGTSDRFSAQTPKPWEYRVVGSTQVRQGDLGDGSTHIAQHSEYPWSYSAGASQTATDVTAWHGQSPDPSWYGPSQALSLGGDRMTGYAPIYGDQVMISDFSQGTWQSMGPTSMHGQPSMSSALNGPLPWTPGLAPDLDFAHSTCPVAEEIYHKGTTQLGGVMASPVDRPETKPGSMPGKSVRKPRGRSTGRIAQSCDACKRLKKHCHSATPGTGSCQRCARIPREYQTRMTCRWTKWKASMDNRHRVLKTGS</sequence>
<evidence type="ECO:0000313" key="3">
    <source>
        <dbReference type="Proteomes" id="UP000812966"/>
    </source>
</evidence>
<dbReference type="AlphaFoldDB" id="A0A8K0JG21"/>
<dbReference type="GO" id="GO:0008270">
    <property type="term" value="F:zinc ion binding"/>
    <property type="evidence" value="ECO:0007669"/>
    <property type="project" value="InterPro"/>
</dbReference>
<evidence type="ECO:0000313" key="2">
    <source>
        <dbReference type="EMBL" id="KAG7528958.1"/>
    </source>
</evidence>
<protein>
    <recommendedName>
        <fullName evidence="4">Zn(2)-C6 fungal-type domain-containing protein</fullName>
    </recommendedName>
</protein>
<dbReference type="InterPro" id="IPR001138">
    <property type="entry name" value="Zn2Cys6_DnaBD"/>
</dbReference>
<feature type="region of interest" description="Disordered" evidence="1">
    <location>
        <begin position="177"/>
        <end position="207"/>
    </location>
</feature>
<dbReference type="EMBL" id="JABELV010000162">
    <property type="protein sequence ID" value="KAG7528958.1"/>
    <property type="molecule type" value="Genomic_DNA"/>
</dbReference>
<dbReference type="Proteomes" id="UP000812966">
    <property type="component" value="Unassembled WGS sequence"/>
</dbReference>
<accession>A0A8K0JG21</accession>
<proteinExistence type="predicted"/>
<keyword evidence="3" id="KW-1185">Reference proteome</keyword>
<dbReference type="CDD" id="cd00067">
    <property type="entry name" value="GAL4"/>
    <property type="match status" value="1"/>
</dbReference>
<comment type="caution">
    <text evidence="2">The sequence shown here is derived from an EMBL/GenBank/DDBJ whole genome shotgun (WGS) entry which is preliminary data.</text>
</comment>
<reference evidence="2" key="1">
    <citation type="submission" date="2020-04" db="EMBL/GenBank/DDBJ databases">
        <title>Analysis of mating type loci in Filobasidium floriforme.</title>
        <authorList>
            <person name="Nowrousian M."/>
        </authorList>
    </citation>
    <scope>NUCLEOTIDE SEQUENCE</scope>
    <source>
        <strain evidence="2">CBS 6242</strain>
    </source>
</reference>
<organism evidence="2 3">
    <name type="scientific">Filobasidium floriforme</name>
    <dbReference type="NCBI Taxonomy" id="5210"/>
    <lineage>
        <taxon>Eukaryota</taxon>
        <taxon>Fungi</taxon>
        <taxon>Dikarya</taxon>
        <taxon>Basidiomycota</taxon>
        <taxon>Agaricomycotina</taxon>
        <taxon>Tremellomycetes</taxon>
        <taxon>Filobasidiales</taxon>
        <taxon>Filobasidiaceae</taxon>
        <taxon>Filobasidium</taxon>
    </lineage>
</organism>